<comment type="caution">
    <text evidence="2">The sequence shown here is derived from an EMBL/GenBank/DDBJ whole genome shotgun (WGS) entry which is preliminary data.</text>
</comment>
<dbReference type="PANTHER" id="PTHR43283">
    <property type="entry name" value="BETA-LACTAMASE-RELATED"/>
    <property type="match status" value="1"/>
</dbReference>
<accession>A0A084Y3V0</accession>
<name>A0A084Y3V0_9PROT</name>
<protein>
    <submittedName>
        <fullName evidence="2">6-aminohexanoate-dimer hydrolase</fullName>
        <ecNumber evidence="2">3.5.1.46</ecNumber>
    </submittedName>
</protein>
<feature type="domain" description="Beta-lactamase-related" evidence="1">
    <location>
        <begin position="2"/>
        <end position="145"/>
    </location>
</feature>
<proteinExistence type="predicted"/>
<keyword evidence="2" id="KW-0378">Hydrolase</keyword>
<dbReference type="EMBL" id="JDSS02000015">
    <property type="protein sequence ID" value="KFB69394.1"/>
    <property type="molecule type" value="Genomic_DNA"/>
</dbReference>
<reference evidence="2 3" key="1">
    <citation type="submission" date="2014-07" db="EMBL/GenBank/DDBJ databases">
        <title>Expanding our view of genomic diversity in Candidatus Accumulibacter clades.</title>
        <authorList>
            <person name="Skennerton C.T."/>
            <person name="Barr J.J."/>
            <person name="Slater F.R."/>
            <person name="Bond P.L."/>
            <person name="Tyson G.W."/>
        </authorList>
    </citation>
    <scope>NUCLEOTIDE SEQUENCE [LARGE SCALE GENOMIC DNA]</scope>
    <source>
        <strain evidence="3">SK-01</strain>
    </source>
</reference>
<dbReference type="InterPro" id="IPR050789">
    <property type="entry name" value="Diverse_Enzym_Activities"/>
</dbReference>
<dbReference type="STRING" id="1457154.CAPSK01_000868"/>
<evidence type="ECO:0000259" key="1">
    <source>
        <dbReference type="Pfam" id="PF00144"/>
    </source>
</evidence>
<dbReference type="SUPFAM" id="SSF56601">
    <property type="entry name" value="beta-lactamase/transpeptidase-like"/>
    <property type="match status" value="1"/>
</dbReference>
<dbReference type="InterPro" id="IPR001466">
    <property type="entry name" value="Beta-lactam-related"/>
</dbReference>
<evidence type="ECO:0000313" key="3">
    <source>
        <dbReference type="Proteomes" id="UP000019812"/>
    </source>
</evidence>
<sequence length="160" mass="18019">MLLTLVLKRALGGKSITQYMQERLWNPLGMEYGGAWSIDHAPGGLEKTSCCLAATARDFAKFGRLYLNKGIWDGRLIIPEVWVRESTRIDMTDGSAWNYQRLWWLVARDRSDFMANGHLGQFLYVNPSAGVIIVRLGSSMGGLGREEWTQVFMSLSDGIQ</sequence>
<dbReference type="Pfam" id="PF00144">
    <property type="entry name" value="Beta-lactamase"/>
    <property type="match status" value="1"/>
</dbReference>
<evidence type="ECO:0000313" key="2">
    <source>
        <dbReference type="EMBL" id="KFB69394.1"/>
    </source>
</evidence>
<organism evidence="2 3">
    <name type="scientific">Candidatus Accumulibacter vicinus</name>
    <dbReference type="NCBI Taxonomy" id="2954382"/>
    <lineage>
        <taxon>Bacteria</taxon>
        <taxon>Pseudomonadati</taxon>
        <taxon>Pseudomonadota</taxon>
        <taxon>Betaproteobacteria</taxon>
        <taxon>Candidatus Accumulibacter</taxon>
    </lineage>
</organism>
<gene>
    <name evidence="2" type="primary">nylB'</name>
    <name evidence="2" type="ORF">CAPSK01_000868</name>
</gene>
<dbReference type="PANTHER" id="PTHR43283:SF14">
    <property type="entry name" value="BLL8153 PROTEIN"/>
    <property type="match status" value="1"/>
</dbReference>
<dbReference type="Proteomes" id="UP000019812">
    <property type="component" value="Unassembled WGS sequence"/>
</dbReference>
<dbReference type="GO" id="GO:0019875">
    <property type="term" value="F:6-aminohexanoate-dimer hydrolase activity"/>
    <property type="evidence" value="ECO:0007669"/>
    <property type="project" value="UniProtKB-EC"/>
</dbReference>
<dbReference type="EC" id="3.5.1.46" evidence="2"/>
<dbReference type="InterPro" id="IPR012338">
    <property type="entry name" value="Beta-lactam/transpept-like"/>
</dbReference>
<dbReference type="AlphaFoldDB" id="A0A084Y3V0"/>
<dbReference type="Gene3D" id="3.40.710.10">
    <property type="entry name" value="DD-peptidase/beta-lactamase superfamily"/>
    <property type="match status" value="1"/>
</dbReference>